<dbReference type="InterPro" id="IPR050706">
    <property type="entry name" value="Cyclic-di-GMP_PDE-like"/>
</dbReference>
<dbReference type="InterPro" id="IPR035919">
    <property type="entry name" value="EAL_sf"/>
</dbReference>
<dbReference type="SUPFAM" id="SSF55785">
    <property type="entry name" value="PYP-like sensor domain (PAS domain)"/>
    <property type="match status" value="1"/>
</dbReference>
<dbReference type="CDD" id="cd00130">
    <property type="entry name" value="PAS"/>
    <property type="match status" value="1"/>
</dbReference>
<dbReference type="InterPro" id="IPR001633">
    <property type="entry name" value="EAL_dom"/>
</dbReference>
<evidence type="ECO:0000313" key="3">
    <source>
        <dbReference type="EMBL" id="ALJ28172.1"/>
    </source>
</evidence>
<dbReference type="SMART" id="SM00091">
    <property type="entry name" value="PAS"/>
    <property type="match status" value="1"/>
</dbReference>
<keyword evidence="4" id="KW-1185">Reference proteome</keyword>
<name>A0A0S1AZC5_9GAMM</name>
<dbReference type="KEGG" id="sacz:AOT14_17930"/>
<protein>
    <submittedName>
        <fullName evidence="3">Transmembrane GGDEF EAL domain signaling protein</fullName>
    </submittedName>
</protein>
<dbReference type="NCBIfam" id="TIGR00229">
    <property type="entry name" value="sensory_box"/>
    <property type="match status" value="1"/>
</dbReference>
<feature type="domain" description="PAS" evidence="1">
    <location>
        <begin position="3"/>
        <end position="76"/>
    </location>
</feature>
<dbReference type="Proteomes" id="UP000061010">
    <property type="component" value="Chromosome"/>
</dbReference>
<dbReference type="PATRIC" id="fig|128780.6.peg.1794"/>
<dbReference type="SUPFAM" id="SSF141868">
    <property type="entry name" value="EAL domain-like"/>
    <property type="match status" value="1"/>
</dbReference>
<dbReference type="OrthoDB" id="9812358at2"/>
<feature type="domain" description="EAL" evidence="2">
    <location>
        <begin position="293"/>
        <end position="549"/>
    </location>
</feature>
<dbReference type="InterPro" id="IPR043128">
    <property type="entry name" value="Rev_trsase/Diguanyl_cyclase"/>
</dbReference>
<dbReference type="Pfam" id="PF00563">
    <property type="entry name" value="EAL"/>
    <property type="match status" value="1"/>
</dbReference>
<dbReference type="AlphaFoldDB" id="A0A0S1AZC5"/>
<dbReference type="Gene3D" id="3.30.70.270">
    <property type="match status" value="1"/>
</dbReference>
<evidence type="ECO:0000313" key="4">
    <source>
        <dbReference type="Proteomes" id="UP000061010"/>
    </source>
</evidence>
<dbReference type="PROSITE" id="PS50112">
    <property type="entry name" value="PAS"/>
    <property type="match status" value="1"/>
</dbReference>
<dbReference type="PROSITE" id="PS50883">
    <property type="entry name" value="EAL"/>
    <property type="match status" value="1"/>
</dbReference>
<reference evidence="3 4" key="1">
    <citation type="journal article" date="2015" name="Genome Announc.">
        <title>Complete Genome Sequencing of Stenotrophomonas acidaminiphila ZAC14D2_NAIMI4_2, a Multidrug-Resistant Strain Isolated from Sediments of a Polluted River in Mexico, Uncovers New Antibiotic Resistance Genes and a Novel Class-II Lasso Peptide Biosynthesis Gene Cluster.</title>
        <authorList>
            <person name="Vinuesa P."/>
            <person name="Ochoa-Sanchez L.E."/>
        </authorList>
    </citation>
    <scope>NUCLEOTIDE SEQUENCE [LARGE SCALE GENOMIC DNA]</scope>
    <source>
        <strain evidence="3 4">ZAC14D2_NAIMI4_2</strain>
    </source>
</reference>
<evidence type="ECO:0000259" key="1">
    <source>
        <dbReference type="PROSITE" id="PS50112"/>
    </source>
</evidence>
<evidence type="ECO:0000259" key="2">
    <source>
        <dbReference type="PROSITE" id="PS50883"/>
    </source>
</evidence>
<dbReference type="PANTHER" id="PTHR33121:SF70">
    <property type="entry name" value="SIGNALING PROTEIN YKOW"/>
    <property type="match status" value="1"/>
</dbReference>
<dbReference type="GO" id="GO:0071111">
    <property type="term" value="F:cyclic-guanylate-specific phosphodiesterase activity"/>
    <property type="evidence" value="ECO:0007669"/>
    <property type="project" value="InterPro"/>
</dbReference>
<dbReference type="SMART" id="SM00052">
    <property type="entry name" value="EAL"/>
    <property type="match status" value="1"/>
</dbReference>
<dbReference type="Gene3D" id="3.30.450.20">
    <property type="entry name" value="PAS domain"/>
    <property type="match status" value="1"/>
</dbReference>
<organism evidence="3 4">
    <name type="scientific">Stenotrophomonas acidaminiphila</name>
    <dbReference type="NCBI Taxonomy" id="128780"/>
    <lineage>
        <taxon>Bacteria</taxon>
        <taxon>Pseudomonadati</taxon>
        <taxon>Pseudomonadota</taxon>
        <taxon>Gammaproteobacteria</taxon>
        <taxon>Lysobacterales</taxon>
        <taxon>Lysobacteraceae</taxon>
        <taxon>Stenotrophomonas</taxon>
    </lineage>
</organism>
<dbReference type="CDD" id="cd01948">
    <property type="entry name" value="EAL"/>
    <property type="match status" value="1"/>
</dbReference>
<accession>A0A0S1AZC5</accession>
<keyword evidence="3" id="KW-0812">Transmembrane</keyword>
<keyword evidence="3" id="KW-0472">Membrane</keyword>
<dbReference type="Gene3D" id="3.20.20.450">
    <property type="entry name" value="EAL domain"/>
    <property type="match status" value="1"/>
</dbReference>
<dbReference type="Pfam" id="PF13188">
    <property type="entry name" value="PAS_8"/>
    <property type="match status" value="1"/>
</dbReference>
<sequence>MFDPSNFQHFLEASPLPMWVYEIPTLRFVWANAAAIDLYGYSLADFQQMTILDIRPAEDRPEVAQLARNEDRIEANRSRVWQHLAKNGSGLDVRVTTVDLLPPGCGLRLALVEDVSSFTSMTRALEHMAKHDAATGLLNPGTLAHLLDAGLLGSHYEIASLRLQGLTEVSELFGSSVALTVAKEVILFLQSGRGGDLWGFQAPNCILVASAHAESLRELVVKASDFLEKPVPAEGSQWQIYLRCGLSRFPQDGSRAEQIIACAGLAARLRRVESNPAAPSVYTAALGERSRRRRRLAVELRRAIREEEIEVYFQPIVRAVENDGGTHLRKYEALSRWQLNGEPVPPSEFIPIVESVGLSKELLRLIMKRSFEVVTTLRERGLDCLVTVNVPAIASVLADLPDELLAFSERHGIRPDCIGIEVTESALIDDDAHWRKSFALLRYMGVHVAIDDFGTGFNTLSYLDRLPADVIKLDRTFIGQIFVNDRQALICASLIRLAHGLGLKVVAEGVEDEEQRQWLLKHGCDELQGYLIGRPISFSQVLDSLPASAGHEVVVAHDAVKAS</sequence>
<dbReference type="EMBL" id="CP012900">
    <property type="protein sequence ID" value="ALJ28172.1"/>
    <property type="molecule type" value="Genomic_DNA"/>
</dbReference>
<dbReference type="InterPro" id="IPR000014">
    <property type="entry name" value="PAS"/>
</dbReference>
<proteinExistence type="predicted"/>
<dbReference type="PANTHER" id="PTHR33121">
    <property type="entry name" value="CYCLIC DI-GMP PHOSPHODIESTERASE PDEF"/>
    <property type="match status" value="1"/>
</dbReference>
<dbReference type="InterPro" id="IPR035965">
    <property type="entry name" value="PAS-like_dom_sf"/>
</dbReference>
<gene>
    <name evidence="3" type="ORF">AOT14_17930</name>
</gene>